<keyword evidence="2" id="KW-1185">Reference proteome</keyword>
<sequence>MQIADAGHCLQSFKTYLKVERTALRRNVSSLSCSPRCCRSGYTMVQCRVGLLRQVLKNSGVFRGYGEVYLKNATEIEITGNLKDLVREMVDRFSRRVVAAREGTISFT</sequence>
<organism evidence="1 2">
    <name type="scientific">Nitzschia inconspicua</name>
    <dbReference type="NCBI Taxonomy" id="303405"/>
    <lineage>
        <taxon>Eukaryota</taxon>
        <taxon>Sar</taxon>
        <taxon>Stramenopiles</taxon>
        <taxon>Ochrophyta</taxon>
        <taxon>Bacillariophyta</taxon>
        <taxon>Bacillariophyceae</taxon>
        <taxon>Bacillariophycidae</taxon>
        <taxon>Bacillariales</taxon>
        <taxon>Bacillariaceae</taxon>
        <taxon>Nitzschia</taxon>
    </lineage>
</organism>
<evidence type="ECO:0000313" key="1">
    <source>
        <dbReference type="EMBL" id="KAG7360132.1"/>
    </source>
</evidence>
<gene>
    <name evidence="1" type="ORF">IV203_035231</name>
</gene>
<comment type="caution">
    <text evidence="1">The sequence shown here is derived from an EMBL/GenBank/DDBJ whole genome shotgun (WGS) entry which is preliminary data.</text>
</comment>
<dbReference type="AlphaFoldDB" id="A0A9K3PUE5"/>
<protein>
    <submittedName>
        <fullName evidence="1">Uncharacterized protein</fullName>
    </submittedName>
</protein>
<reference evidence="1" key="1">
    <citation type="journal article" date="2021" name="Sci. Rep.">
        <title>Diploid genomic architecture of Nitzschia inconspicua, an elite biomass production diatom.</title>
        <authorList>
            <person name="Oliver A."/>
            <person name="Podell S."/>
            <person name="Pinowska A."/>
            <person name="Traller J.C."/>
            <person name="Smith S.R."/>
            <person name="McClure R."/>
            <person name="Beliaev A."/>
            <person name="Bohutskyi P."/>
            <person name="Hill E.A."/>
            <person name="Rabines A."/>
            <person name="Zheng H."/>
            <person name="Allen L.Z."/>
            <person name="Kuo A."/>
            <person name="Grigoriev I.V."/>
            <person name="Allen A.E."/>
            <person name="Hazlebeck D."/>
            <person name="Allen E.E."/>
        </authorList>
    </citation>
    <scope>NUCLEOTIDE SEQUENCE</scope>
    <source>
        <strain evidence="1">Hildebrandi</strain>
    </source>
</reference>
<evidence type="ECO:0000313" key="2">
    <source>
        <dbReference type="Proteomes" id="UP000693970"/>
    </source>
</evidence>
<name>A0A9K3PUE5_9STRA</name>
<proteinExistence type="predicted"/>
<dbReference type="EMBL" id="JAGRRH010000013">
    <property type="protein sequence ID" value="KAG7360132.1"/>
    <property type="molecule type" value="Genomic_DNA"/>
</dbReference>
<reference evidence="1" key="2">
    <citation type="submission" date="2021-04" db="EMBL/GenBank/DDBJ databases">
        <authorList>
            <person name="Podell S."/>
        </authorList>
    </citation>
    <scope>NUCLEOTIDE SEQUENCE</scope>
    <source>
        <strain evidence="1">Hildebrandi</strain>
    </source>
</reference>
<dbReference type="Proteomes" id="UP000693970">
    <property type="component" value="Unassembled WGS sequence"/>
</dbReference>
<accession>A0A9K3PUE5</accession>